<evidence type="ECO:0000313" key="2">
    <source>
        <dbReference type="EMBL" id="GGS14503.1"/>
    </source>
</evidence>
<evidence type="ECO:0000313" key="3">
    <source>
        <dbReference type="Proteomes" id="UP000660680"/>
    </source>
</evidence>
<dbReference type="InterPro" id="IPR045629">
    <property type="entry name" value="DUF6232"/>
</dbReference>
<sequence length="188" mass="20871">MTAAVPYTQPADQGWPQRRLVEVAVRERFLWIDNEAYPLHNIARAAFFPVRTNVWRAFLRFFKRCGIAALIVIGTAIVLAVTTGPVGFLMLEGFMTAAWVVAGLTAFVSLILLLAELGRPPRFALSVETAGPPYALVTTTDPAHAAHLVECITYAINNPETEFRYVIEHVHYGDNITQIGDHSSVHKR</sequence>
<keyword evidence="1" id="KW-0812">Transmembrane</keyword>
<comment type="caution">
    <text evidence="2">The sequence shown here is derived from an EMBL/GenBank/DDBJ whole genome shotgun (WGS) entry which is preliminary data.</text>
</comment>
<dbReference type="RefSeq" id="WP_189208467.1">
    <property type="nucleotide sequence ID" value="NZ_BMRB01000001.1"/>
</dbReference>
<proteinExistence type="predicted"/>
<dbReference type="EMBL" id="BMRB01000001">
    <property type="protein sequence ID" value="GGS14503.1"/>
    <property type="molecule type" value="Genomic_DNA"/>
</dbReference>
<dbReference type="AlphaFoldDB" id="A0A918G328"/>
<keyword evidence="1" id="KW-1133">Transmembrane helix</keyword>
<protein>
    <submittedName>
        <fullName evidence="2">Uncharacterized protein</fullName>
    </submittedName>
</protein>
<feature type="transmembrane region" description="Helical" evidence="1">
    <location>
        <begin position="65"/>
        <end position="91"/>
    </location>
</feature>
<organism evidence="2 3">
    <name type="scientific">Actinokineospora fastidiosa</name>
    <dbReference type="NCBI Taxonomy" id="1816"/>
    <lineage>
        <taxon>Bacteria</taxon>
        <taxon>Bacillati</taxon>
        <taxon>Actinomycetota</taxon>
        <taxon>Actinomycetes</taxon>
        <taxon>Pseudonocardiales</taxon>
        <taxon>Pseudonocardiaceae</taxon>
        <taxon>Actinokineospora</taxon>
    </lineage>
</organism>
<reference evidence="2" key="1">
    <citation type="journal article" date="2014" name="Int. J. Syst. Evol. Microbiol.">
        <title>Complete genome sequence of Corynebacterium casei LMG S-19264T (=DSM 44701T), isolated from a smear-ripened cheese.</title>
        <authorList>
            <consortium name="US DOE Joint Genome Institute (JGI-PGF)"/>
            <person name="Walter F."/>
            <person name="Albersmeier A."/>
            <person name="Kalinowski J."/>
            <person name="Ruckert C."/>
        </authorList>
    </citation>
    <scope>NUCLEOTIDE SEQUENCE</scope>
    <source>
        <strain evidence="2">JCM 3276</strain>
    </source>
</reference>
<reference evidence="2" key="2">
    <citation type="submission" date="2020-09" db="EMBL/GenBank/DDBJ databases">
        <authorList>
            <person name="Sun Q."/>
            <person name="Ohkuma M."/>
        </authorList>
    </citation>
    <scope>NUCLEOTIDE SEQUENCE</scope>
    <source>
        <strain evidence="2">JCM 3276</strain>
    </source>
</reference>
<keyword evidence="1" id="KW-0472">Membrane</keyword>
<evidence type="ECO:0000256" key="1">
    <source>
        <dbReference type="SAM" id="Phobius"/>
    </source>
</evidence>
<name>A0A918G328_9PSEU</name>
<dbReference type="Proteomes" id="UP000660680">
    <property type="component" value="Unassembled WGS sequence"/>
</dbReference>
<feature type="transmembrane region" description="Helical" evidence="1">
    <location>
        <begin position="97"/>
        <end position="115"/>
    </location>
</feature>
<keyword evidence="3" id="KW-1185">Reference proteome</keyword>
<dbReference type="Pfam" id="PF19744">
    <property type="entry name" value="DUF6232"/>
    <property type="match status" value="1"/>
</dbReference>
<gene>
    <name evidence="2" type="ORF">GCM10010171_03000</name>
</gene>
<accession>A0A918G328</accession>